<name>A0A977IGR8_9ARCH</name>
<dbReference type="Pfam" id="PF04945">
    <property type="entry name" value="YHS"/>
    <property type="match status" value="1"/>
</dbReference>
<gene>
    <name evidence="2" type="ORF">NWT39_06990</name>
</gene>
<feature type="domain" description="TRASH" evidence="1">
    <location>
        <begin position="4"/>
        <end position="41"/>
    </location>
</feature>
<evidence type="ECO:0000259" key="1">
    <source>
        <dbReference type="SMART" id="SM00746"/>
    </source>
</evidence>
<reference evidence="2" key="1">
    <citation type="submission" date="2022-08" db="EMBL/GenBank/DDBJ databases">
        <title>Dynamic responses of ammonia-oxidizing microbial communities induced by reactive oxygen species (ROS) in fluctuating redox aquifers.</title>
        <authorList>
            <person name="Wang P."/>
            <person name="Wang H."/>
        </authorList>
    </citation>
    <scope>NUCLEOTIDE SEQUENCE</scope>
    <source>
        <strain evidence="2">PLX03</strain>
    </source>
</reference>
<organism evidence="2">
    <name type="scientific">Nitrososphaera viennensis</name>
    <dbReference type="NCBI Taxonomy" id="1034015"/>
    <lineage>
        <taxon>Archaea</taxon>
        <taxon>Nitrososphaerota</taxon>
        <taxon>Nitrososphaeria</taxon>
        <taxon>Nitrososphaerales</taxon>
        <taxon>Nitrososphaeraceae</taxon>
        <taxon>Nitrososphaera</taxon>
    </lineage>
</organism>
<dbReference type="Proteomes" id="UP001059771">
    <property type="component" value="Chromosome"/>
</dbReference>
<dbReference type="SMART" id="SM00746">
    <property type="entry name" value="TRASH"/>
    <property type="match status" value="1"/>
</dbReference>
<sequence length="45" mass="5046">MPKDPVCGMEVSEDSKFRSRKGGQTIYFCCPHCKSKFDSDPAKFG</sequence>
<dbReference type="InterPro" id="IPR011017">
    <property type="entry name" value="TRASH_dom"/>
</dbReference>
<dbReference type="Gene3D" id="1.10.620.20">
    <property type="entry name" value="Ribonucleotide Reductase, subunit A"/>
    <property type="match status" value="1"/>
</dbReference>
<dbReference type="GO" id="GO:0016491">
    <property type="term" value="F:oxidoreductase activity"/>
    <property type="evidence" value="ECO:0007669"/>
    <property type="project" value="InterPro"/>
</dbReference>
<accession>A0A977IGR8</accession>
<dbReference type="InterPro" id="IPR007029">
    <property type="entry name" value="YHS_dom"/>
</dbReference>
<dbReference type="EMBL" id="CP103305">
    <property type="protein sequence ID" value="UVS70630.1"/>
    <property type="molecule type" value="Genomic_DNA"/>
</dbReference>
<dbReference type="GeneID" id="74946672"/>
<dbReference type="RefSeq" id="WP_075054613.1">
    <property type="nucleotide sequence ID" value="NZ_CP103305.1"/>
</dbReference>
<protein>
    <submittedName>
        <fullName evidence="2">YHS domain-containing protein</fullName>
    </submittedName>
</protein>
<proteinExistence type="predicted"/>
<dbReference type="AlphaFoldDB" id="A0A977IGR8"/>
<dbReference type="InterPro" id="IPR012348">
    <property type="entry name" value="RNR-like"/>
</dbReference>
<evidence type="ECO:0000313" key="2">
    <source>
        <dbReference type="EMBL" id="UVS70630.1"/>
    </source>
</evidence>